<gene>
    <name evidence="2" type="ORF">SAMN06269250_0345</name>
</gene>
<evidence type="ECO:0000313" key="2">
    <source>
        <dbReference type="EMBL" id="SOD78204.1"/>
    </source>
</evidence>
<evidence type="ECO:0000259" key="1">
    <source>
        <dbReference type="Pfam" id="PF22917"/>
    </source>
</evidence>
<dbReference type="OrthoDB" id="4392084at2"/>
<protein>
    <submittedName>
        <fullName evidence="2">Nucleoside-diphosphate-sugar epimerase</fullName>
    </submittedName>
</protein>
<dbReference type="Pfam" id="PF22917">
    <property type="entry name" value="PRISE"/>
    <property type="match status" value="1"/>
</dbReference>
<accession>A0A286F5N6</accession>
<dbReference type="InterPro" id="IPR036291">
    <property type="entry name" value="NAD(P)-bd_dom_sf"/>
</dbReference>
<organism evidence="2 3">
    <name type="scientific">Spirosoma fluviale</name>
    <dbReference type="NCBI Taxonomy" id="1597977"/>
    <lineage>
        <taxon>Bacteria</taxon>
        <taxon>Pseudomonadati</taxon>
        <taxon>Bacteroidota</taxon>
        <taxon>Cytophagia</taxon>
        <taxon>Cytophagales</taxon>
        <taxon>Cytophagaceae</taxon>
        <taxon>Spirosoma</taxon>
    </lineage>
</organism>
<dbReference type="InterPro" id="IPR055222">
    <property type="entry name" value="PRISE-like_Rossmann-fold"/>
</dbReference>
<dbReference type="RefSeq" id="WP_097124087.1">
    <property type="nucleotide sequence ID" value="NZ_OCNH01000001.1"/>
</dbReference>
<keyword evidence="3" id="KW-1185">Reference proteome</keyword>
<dbReference type="AlphaFoldDB" id="A0A286F5N6"/>
<sequence>MSTRKIALVVGASGITGSNLAHELIKQGWLTYGLARNPNTELTDLQPVAADLMNPESLQTALSTINPTHVFFTSWMRNETEAENIRVNGTMVRNLLDALAPKKSVQHVALVTGLKHYLGPFDAYAKDGFLPETPLREEHPRLDIENFYYAQEDEVYAAAARDGFTWSIHRPHTVIGKAVGNMMNMGSTLAVYASLCQASGRPFRWPGSKAQWEGLSDVTDARVLAKHLIWAATTEAAHNEAFNVVNGDVFRWSWLWQRIADWFGIEAVGFDGTIHPLEDELANDGPLWQEIAEKQHLLEPDLTRVASAWHTDLDLGRPIEVMTDMSKSRKLGFLVFQRTDESFFDLFTQLQADRIIPANSEIQQPELV</sequence>
<dbReference type="SUPFAM" id="SSF51735">
    <property type="entry name" value="NAD(P)-binding Rossmann-fold domains"/>
    <property type="match status" value="1"/>
</dbReference>
<dbReference type="CDD" id="cd08948">
    <property type="entry name" value="5beta-POR_like_SDR_a"/>
    <property type="match status" value="1"/>
</dbReference>
<evidence type="ECO:0000313" key="3">
    <source>
        <dbReference type="Proteomes" id="UP000219452"/>
    </source>
</evidence>
<name>A0A286F5N6_9BACT</name>
<reference evidence="3" key="1">
    <citation type="submission" date="2017-09" db="EMBL/GenBank/DDBJ databases">
        <authorList>
            <person name="Varghese N."/>
            <person name="Submissions S."/>
        </authorList>
    </citation>
    <scope>NUCLEOTIDE SEQUENCE [LARGE SCALE GENOMIC DNA]</scope>
    <source>
        <strain evidence="3">DSM 29961</strain>
    </source>
</reference>
<dbReference type="PANTHER" id="PTHR32487:SF0">
    <property type="entry name" value="3-OXO-DELTA(4,5)-STEROID 5-BETA-REDUCTASE"/>
    <property type="match status" value="1"/>
</dbReference>
<dbReference type="EMBL" id="OCNH01000001">
    <property type="protein sequence ID" value="SOD78204.1"/>
    <property type="molecule type" value="Genomic_DNA"/>
</dbReference>
<proteinExistence type="predicted"/>
<dbReference type="Gene3D" id="3.40.50.720">
    <property type="entry name" value="NAD(P)-binding Rossmann-like Domain"/>
    <property type="match status" value="1"/>
</dbReference>
<dbReference type="Proteomes" id="UP000219452">
    <property type="component" value="Unassembled WGS sequence"/>
</dbReference>
<dbReference type="PANTHER" id="PTHR32487">
    <property type="entry name" value="3-OXO-DELTA(4,5)-STEROID 5-BETA-REDUCTASE"/>
    <property type="match status" value="1"/>
</dbReference>
<feature type="domain" description="PRISE-like Rossmann-fold" evidence="1">
    <location>
        <begin position="68"/>
        <end position="297"/>
    </location>
</feature>